<evidence type="ECO:0000313" key="2">
    <source>
        <dbReference type="Proteomes" id="UP000290092"/>
    </source>
</evidence>
<proteinExistence type="predicted"/>
<dbReference type="Proteomes" id="UP000290092">
    <property type="component" value="Unassembled WGS sequence"/>
</dbReference>
<dbReference type="RefSeq" id="WP_114843359.1">
    <property type="nucleotide sequence ID" value="NZ_CP031220.1"/>
</dbReference>
<dbReference type="AlphaFoldDB" id="A0AAX2ADH0"/>
<organism evidence="1 2">
    <name type="scientific">Malaciobacter mytili LMG 24559</name>
    <dbReference type="NCBI Taxonomy" id="1032238"/>
    <lineage>
        <taxon>Bacteria</taxon>
        <taxon>Pseudomonadati</taxon>
        <taxon>Campylobacterota</taxon>
        <taxon>Epsilonproteobacteria</taxon>
        <taxon>Campylobacterales</taxon>
        <taxon>Arcobacteraceae</taxon>
        <taxon>Malaciobacter</taxon>
    </lineage>
</organism>
<comment type="caution">
    <text evidence="1">The sequence shown here is derived from an EMBL/GenBank/DDBJ whole genome shotgun (WGS) entry which is preliminary data.</text>
</comment>
<dbReference type="EMBL" id="NXID01000066">
    <property type="protein sequence ID" value="RXK12986.1"/>
    <property type="molecule type" value="Genomic_DNA"/>
</dbReference>
<evidence type="ECO:0000313" key="1">
    <source>
        <dbReference type="EMBL" id="RXK12986.1"/>
    </source>
</evidence>
<dbReference type="KEGG" id="amyt:AMYT_a0154"/>
<sequence length="72" mass="8555">MVRLAWSIDNFKACCNNCINMVEIRNTFDCKLKVEIKDKHFSKLNSTVCKLHKFYKNIKIKSKKIKNKSARF</sequence>
<accession>A0AAX2ADH0</accession>
<reference evidence="1 2" key="1">
    <citation type="submission" date="2017-09" db="EMBL/GenBank/DDBJ databases">
        <title>Genomics of the genus Arcobacter.</title>
        <authorList>
            <person name="Perez-Cataluna A."/>
            <person name="Figueras M.J."/>
            <person name="Salas-Masso N."/>
        </authorList>
    </citation>
    <scope>NUCLEOTIDE SEQUENCE [LARGE SCALE GENOMIC DNA]</scope>
    <source>
        <strain evidence="1 2">CECT 7386</strain>
    </source>
</reference>
<protein>
    <submittedName>
        <fullName evidence="1">Uncharacterized protein</fullName>
    </submittedName>
</protein>
<name>A0AAX2ADH0_9BACT</name>
<gene>
    <name evidence="1" type="ORF">CP985_13605</name>
</gene>
<keyword evidence="2" id="KW-1185">Reference proteome</keyword>